<dbReference type="STRING" id="929713.NIASO_10465"/>
<reference evidence="1 2" key="1">
    <citation type="submission" date="2013-12" db="EMBL/GenBank/DDBJ databases">
        <authorList>
            <consortium name="DOE Joint Genome Institute"/>
            <person name="Eisen J."/>
            <person name="Huntemann M."/>
            <person name="Han J."/>
            <person name="Chen A."/>
            <person name="Kyrpides N."/>
            <person name="Mavromatis K."/>
            <person name="Markowitz V."/>
            <person name="Palaniappan K."/>
            <person name="Ivanova N."/>
            <person name="Schaumberg A."/>
            <person name="Pati A."/>
            <person name="Liolios K."/>
            <person name="Nordberg H.P."/>
            <person name="Cantor M.N."/>
            <person name="Hua S.X."/>
            <person name="Woyke T."/>
        </authorList>
    </citation>
    <scope>NUCLEOTIDE SEQUENCE [LARGE SCALE GENOMIC DNA]</scope>
    <source>
        <strain evidence="2">DSM 19437</strain>
    </source>
</reference>
<name>W0F6Y6_9BACT</name>
<keyword evidence="2" id="KW-1185">Reference proteome</keyword>
<protein>
    <submittedName>
        <fullName evidence="1">Uncharacterized protein</fullName>
    </submittedName>
</protein>
<sequence length="30" mass="3500">MLNPEFFLCVHFPHIGNNMVLLLNSFVPQK</sequence>
<dbReference type="KEGG" id="nso:NIASO_10465"/>
<dbReference type="EMBL" id="CP007035">
    <property type="protein sequence ID" value="AHF17588.1"/>
    <property type="molecule type" value="Genomic_DNA"/>
</dbReference>
<gene>
    <name evidence="1" type="ORF">NIASO_10465</name>
</gene>
<dbReference type="AlphaFoldDB" id="W0F6Y6"/>
<evidence type="ECO:0000313" key="2">
    <source>
        <dbReference type="Proteomes" id="UP000003586"/>
    </source>
</evidence>
<evidence type="ECO:0000313" key="1">
    <source>
        <dbReference type="EMBL" id="AHF17588.1"/>
    </source>
</evidence>
<accession>W0F6Y6</accession>
<dbReference type="Proteomes" id="UP000003586">
    <property type="component" value="Chromosome"/>
</dbReference>
<proteinExistence type="predicted"/>
<dbReference type="HOGENOM" id="CLU_3404532_0_0_10"/>
<organism evidence="1 2">
    <name type="scientific">Niabella soli DSM 19437</name>
    <dbReference type="NCBI Taxonomy" id="929713"/>
    <lineage>
        <taxon>Bacteria</taxon>
        <taxon>Pseudomonadati</taxon>
        <taxon>Bacteroidota</taxon>
        <taxon>Chitinophagia</taxon>
        <taxon>Chitinophagales</taxon>
        <taxon>Chitinophagaceae</taxon>
        <taxon>Niabella</taxon>
    </lineage>
</organism>